<proteinExistence type="predicted"/>
<name>A0A382H4G8_9ZZZZ</name>
<gene>
    <name evidence="1" type="ORF">METZ01_LOCUS234671</name>
</gene>
<accession>A0A382H4G8</accession>
<dbReference type="EMBL" id="UINC01058953">
    <property type="protein sequence ID" value="SVB81817.1"/>
    <property type="molecule type" value="Genomic_DNA"/>
</dbReference>
<feature type="non-terminal residue" evidence="1">
    <location>
        <position position="54"/>
    </location>
</feature>
<sequence>MKKISFMLLIGWVFALTGDELVQKMDDRKTPSDSKVDLIMTLKNKKGKTRSSSL</sequence>
<evidence type="ECO:0000313" key="1">
    <source>
        <dbReference type="EMBL" id="SVB81817.1"/>
    </source>
</evidence>
<dbReference type="AlphaFoldDB" id="A0A382H4G8"/>
<protein>
    <submittedName>
        <fullName evidence="1">Uncharacterized protein</fullName>
    </submittedName>
</protein>
<reference evidence="1" key="1">
    <citation type="submission" date="2018-05" db="EMBL/GenBank/DDBJ databases">
        <authorList>
            <person name="Lanie J.A."/>
            <person name="Ng W.-L."/>
            <person name="Kazmierczak K.M."/>
            <person name="Andrzejewski T.M."/>
            <person name="Davidsen T.M."/>
            <person name="Wayne K.J."/>
            <person name="Tettelin H."/>
            <person name="Glass J.I."/>
            <person name="Rusch D."/>
            <person name="Podicherti R."/>
            <person name="Tsui H.-C.T."/>
            <person name="Winkler M.E."/>
        </authorList>
    </citation>
    <scope>NUCLEOTIDE SEQUENCE</scope>
</reference>
<organism evidence="1">
    <name type="scientific">marine metagenome</name>
    <dbReference type="NCBI Taxonomy" id="408172"/>
    <lineage>
        <taxon>unclassified sequences</taxon>
        <taxon>metagenomes</taxon>
        <taxon>ecological metagenomes</taxon>
    </lineage>
</organism>